<gene>
    <name evidence="1" type="ORF">ERS852473_01077</name>
</gene>
<comment type="caution">
    <text evidence="1">The sequence shown here is derived from an EMBL/GenBank/DDBJ whole genome shotgun (WGS) entry which is preliminary data.</text>
</comment>
<evidence type="ECO:0000313" key="1">
    <source>
        <dbReference type="EMBL" id="CUN78076.1"/>
    </source>
</evidence>
<accession>A0ABM9UPE9</accession>
<reference evidence="1 2" key="1">
    <citation type="submission" date="2015-09" db="EMBL/GenBank/DDBJ databases">
        <authorList>
            <consortium name="Pathogen Informatics"/>
        </authorList>
    </citation>
    <scope>NUCLEOTIDE SEQUENCE [LARGE SCALE GENOMIC DNA]</scope>
    <source>
        <strain evidence="1 2">2789STDY5834858</strain>
    </source>
</reference>
<dbReference type="Proteomes" id="UP000095488">
    <property type="component" value="Unassembled WGS sequence"/>
</dbReference>
<organism evidence="1 2">
    <name type="scientific">Sarcina ventriculi</name>
    <name type="common">Clostridium ventriculi</name>
    <dbReference type="NCBI Taxonomy" id="1267"/>
    <lineage>
        <taxon>Bacteria</taxon>
        <taxon>Bacillati</taxon>
        <taxon>Bacillota</taxon>
        <taxon>Clostridia</taxon>
        <taxon>Eubacteriales</taxon>
        <taxon>Clostridiaceae</taxon>
        <taxon>Sarcina</taxon>
    </lineage>
</organism>
<dbReference type="RefSeq" id="WP_055258389.1">
    <property type="nucleotide sequence ID" value="NZ_BCMV01000066.1"/>
</dbReference>
<dbReference type="EMBL" id="CYZR01000003">
    <property type="protein sequence ID" value="CUN78076.1"/>
    <property type="molecule type" value="Genomic_DNA"/>
</dbReference>
<name>A0ABM9UPE9_SARVE</name>
<proteinExistence type="predicted"/>
<keyword evidence="2" id="KW-1185">Reference proteome</keyword>
<sequence>MSISEMFYKFCKNIDMRDEGMMADIYIDVTLCLNRHFWNSISPVKHRIYAGIKQPISYTGNYMGDVLYFRLPYFYYEKYNRFIGNGQLGLIDEIKDVLQKEYPDIPLIYDIDGITMDINQRKNIKLKVIPTFVNENGSYTYPVISGSGRWEVTKFILEIEEFNKLDELCNGNLMNLSKMIKVWSKVMNLNMDELLIDVLCYNFMLHYEHKNKDYMCYDWISRDFFKYLSEQNPEQEYWIVPGSLNKVYKKDDFIERAKITYLIARKACLDGYDLDKNIWQNIYGRKFVQN</sequence>
<protein>
    <submittedName>
        <fullName evidence="1">Uncharacterized protein</fullName>
    </submittedName>
</protein>
<evidence type="ECO:0000313" key="2">
    <source>
        <dbReference type="Proteomes" id="UP000095488"/>
    </source>
</evidence>
<dbReference type="Pfam" id="PF18144">
    <property type="entry name" value="SMODS"/>
    <property type="match status" value="1"/>
</dbReference>